<evidence type="ECO:0000313" key="2">
    <source>
        <dbReference type="Proteomes" id="UP000440125"/>
    </source>
</evidence>
<protein>
    <recommendedName>
        <fullName evidence="3">ATP-binding cassette domain-containing protein</fullName>
    </recommendedName>
</protein>
<dbReference type="OrthoDB" id="41496at2157"/>
<dbReference type="Proteomes" id="UP000440125">
    <property type="component" value="Unassembled WGS sequence"/>
</dbReference>
<accession>A0A6A9QI83</accession>
<dbReference type="AlphaFoldDB" id="A0A6A9QI83"/>
<gene>
    <name evidence="1" type="ORF">D1867_09765</name>
</gene>
<keyword evidence="2" id="KW-1185">Reference proteome</keyword>
<reference evidence="1 2" key="1">
    <citation type="submission" date="2019-10" db="EMBL/GenBank/DDBJ databases">
        <title>Genome Sequences from Six Type Strain Members of the Archaeal Family Sulfolobaceae: Acidianus ambivalens, Acidianus infernus, Metallosphaera prunae, Stygiolobus azoricus, Sulfolobus metallicus, and Sulfurisphaera ohwakuensis.</title>
        <authorList>
            <person name="Counts J.A."/>
            <person name="Kelly R.M."/>
        </authorList>
    </citation>
    <scope>NUCLEOTIDE SEQUENCE [LARGE SCALE GENOMIC DNA]</scope>
    <source>
        <strain evidence="1 2">DSM 3191</strain>
    </source>
</reference>
<evidence type="ECO:0008006" key="3">
    <source>
        <dbReference type="Google" id="ProtNLM"/>
    </source>
</evidence>
<proteinExistence type="predicted"/>
<dbReference type="RefSeq" id="WP_155863963.1">
    <property type="nucleotide sequence ID" value="NZ_WFIY01000004.1"/>
</dbReference>
<comment type="caution">
    <text evidence="1">The sequence shown here is derived from an EMBL/GenBank/DDBJ whole genome shotgun (WGS) entry which is preliminary data.</text>
</comment>
<evidence type="ECO:0000313" key="1">
    <source>
        <dbReference type="EMBL" id="MUM65523.1"/>
    </source>
</evidence>
<dbReference type="EMBL" id="WFIY01000004">
    <property type="protein sequence ID" value="MUM65523.1"/>
    <property type="molecule type" value="Genomic_DNA"/>
</dbReference>
<organism evidence="1 2">
    <name type="scientific">Acidianus infernus</name>
    <dbReference type="NCBI Taxonomy" id="12915"/>
    <lineage>
        <taxon>Archaea</taxon>
        <taxon>Thermoproteota</taxon>
        <taxon>Thermoprotei</taxon>
        <taxon>Sulfolobales</taxon>
        <taxon>Sulfolobaceae</taxon>
        <taxon>Acidianus</taxon>
    </lineage>
</organism>
<sequence>MIVINNLYTDQLKGISLIVDGVTCVLGDWGEDKKSLISSLLGKSKYVGEIKFYKDKEIDKNQAKNFIRVIPRELEKPKIDSITFIKVLLKNYGGNVNPESILSILNIRNDKISNLSEYEVFNLYLSSLLIGKAYFVIAEDFLELMEEQLKYKALKNLIKIVSIINGDLLLFSSSTKNLEVCKRIYVIYGGKLIEESYGKELLHPYSLTLLNSKITIGNKKEKIPVREIGSPSDHGCPFHDYCDLMQKEKPLSIKCRLQDPPMFIVKGNRVSCWYYEKYV</sequence>
<name>A0A6A9QI83_ACIIN</name>